<dbReference type="AlphaFoldDB" id="A0A9W9CUT4"/>
<feature type="compositionally biased region" description="Polar residues" evidence="1">
    <location>
        <begin position="1"/>
        <end position="29"/>
    </location>
</feature>
<keyword evidence="2" id="KW-0812">Transmembrane</keyword>
<sequence length="623" mass="69541">MTSETFAKIQPTNTGGSTTSHFSSRNPYRNSGDEVASKNIFHTPQQSPALSSFSNTAQSQALSSHPPDLLRMSDQDNTHCSTPPLPARPAEQSQSSPALPPRPSGQDSGSEAHETHPGFSSPIPPGGYDEDEFIPPPENENFARRDSSMDHFGLPPRRRLTTGDIPINSVGYARNPERLVAYLIPLPAPVRQGQKMDVPQRYMLYTPPAPHLLKPEDPKVKEGKRHKLKRLAQQEIKKAKTYEGRTVSLKGLHSKTLRGVDWATAAIKSSDITFFSRVPRKEVKELILIHPASVLTHQTPEDVHGEFTDQLARTKRKARKHSVISLALFVPSLVIDTLAAVIWPFGGLAEIDGVWAYASISAYLTARNVSKRLTKEPVSAADLDERRRLQRELHGEDSSSPGDDGVPRPEGERPRTAGRTVHFQEEWDEEDVRTDQEQAQGKKTGLKIRLVPDEAMETMERYFQEILHKRNAMAFPSSGVPPTKTDVLSSIGWWPDRRGRFPGSHQDGDWDDENWQTRQVKEDLDKVMAKSAKQWDKFCKAYAKYPQRAMKEKGHSRTSEILTRLHIKKSTIGEPQQKAEAGVAPPSKKSEILGKLRSVKDKLTGKEKAESKLEADSVVSSTQ</sequence>
<evidence type="ECO:0000313" key="4">
    <source>
        <dbReference type="Proteomes" id="UP001140453"/>
    </source>
</evidence>
<feature type="compositionally biased region" description="Basic and acidic residues" evidence="1">
    <location>
        <begin position="405"/>
        <end position="415"/>
    </location>
</feature>
<evidence type="ECO:0000256" key="1">
    <source>
        <dbReference type="SAM" id="MobiDB-lite"/>
    </source>
</evidence>
<dbReference type="Proteomes" id="UP001140453">
    <property type="component" value="Unassembled WGS sequence"/>
</dbReference>
<proteinExistence type="predicted"/>
<feature type="compositionally biased region" description="Basic and acidic residues" evidence="1">
    <location>
        <begin position="588"/>
        <end position="615"/>
    </location>
</feature>
<feature type="region of interest" description="Disordered" evidence="1">
    <location>
        <begin position="391"/>
        <end position="441"/>
    </location>
</feature>
<protein>
    <submittedName>
        <fullName evidence="3">Uncharacterized protein</fullName>
    </submittedName>
</protein>
<gene>
    <name evidence="3" type="ORF">N0V93_008355</name>
</gene>
<organism evidence="3 4">
    <name type="scientific">Gnomoniopsis smithogilvyi</name>
    <dbReference type="NCBI Taxonomy" id="1191159"/>
    <lineage>
        <taxon>Eukaryota</taxon>
        <taxon>Fungi</taxon>
        <taxon>Dikarya</taxon>
        <taxon>Ascomycota</taxon>
        <taxon>Pezizomycotina</taxon>
        <taxon>Sordariomycetes</taxon>
        <taxon>Sordariomycetidae</taxon>
        <taxon>Diaporthales</taxon>
        <taxon>Gnomoniaceae</taxon>
        <taxon>Gnomoniopsis</taxon>
    </lineage>
</organism>
<feature type="region of interest" description="Disordered" evidence="1">
    <location>
        <begin position="1"/>
        <end position="160"/>
    </location>
</feature>
<name>A0A9W9CUT4_9PEZI</name>
<reference evidence="3" key="1">
    <citation type="submission" date="2022-10" db="EMBL/GenBank/DDBJ databases">
        <title>Tapping the CABI collections for fungal endophytes: first genome assemblies for Collariella, Neodidymelliopsis, Ascochyta clinopodiicola, Didymella pomorum, Didymosphaeria variabile, Neocosmospora piperis and Neocucurbitaria cava.</title>
        <authorList>
            <person name="Hill R."/>
        </authorList>
    </citation>
    <scope>NUCLEOTIDE SEQUENCE</scope>
    <source>
        <strain evidence="3">IMI 355082</strain>
    </source>
</reference>
<evidence type="ECO:0000313" key="3">
    <source>
        <dbReference type="EMBL" id="KAJ4387754.1"/>
    </source>
</evidence>
<feature type="compositionally biased region" description="Polar residues" evidence="1">
    <location>
        <begin position="40"/>
        <end position="63"/>
    </location>
</feature>
<keyword evidence="2" id="KW-1133">Transmembrane helix</keyword>
<dbReference type="OrthoDB" id="3189033at2759"/>
<feature type="transmembrane region" description="Helical" evidence="2">
    <location>
        <begin position="323"/>
        <end position="345"/>
    </location>
</feature>
<keyword evidence="4" id="KW-1185">Reference proteome</keyword>
<comment type="caution">
    <text evidence="3">The sequence shown here is derived from an EMBL/GenBank/DDBJ whole genome shotgun (WGS) entry which is preliminary data.</text>
</comment>
<dbReference type="EMBL" id="JAPEVB010000005">
    <property type="protein sequence ID" value="KAJ4387754.1"/>
    <property type="molecule type" value="Genomic_DNA"/>
</dbReference>
<evidence type="ECO:0000256" key="2">
    <source>
        <dbReference type="SAM" id="Phobius"/>
    </source>
</evidence>
<keyword evidence="2" id="KW-0472">Membrane</keyword>
<feature type="region of interest" description="Disordered" evidence="1">
    <location>
        <begin position="550"/>
        <end position="623"/>
    </location>
</feature>
<accession>A0A9W9CUT4</accession>